<organism evidence="5 6">
    <name type="scientific">Nocardiopsis akebiae</name>
    <dbReference type="NCBI Taxonomy" id="2831968"/>
    <lineage>
        <taxon>Bacteria</taxon>
        <taxon>Bacillati</taxon>
        <taxon>Actinomycetota</taxon>
        <taxon>Actinomycetes</taxon>
        <taxon>Streptosporangiales</taxon>
        <taxon>Nocardiopsidaceae</taxon>
        <taxon>Nocardiopsis</taxon>
    </lineage>
</organism>
<keyword evidence="2" id="KW-0560">Oxidoreductase</keyword>
<accession>A0ABX8BYQ9</accession>
<dbReference type="InterPro" id="IPR000683">
    <property type="entry name" value="Gfo/Idh/MocA-like_OxRdtase_N"/>
</dbReference>
<feature type="domain" description="GFO/IDH/MocA-like oxidoreductase" evidence="4">
    <location>
        <begin position="153"/>
        <end position="243"/>
    </location>
</feature>
<dbReference type="RefSeq" id="WP_212640389.1">
    <property type="nucleotide sequence ID" value="NZ_CP074132.1"/>
</dbReference>
<dbReference type="SUPFAM" id="SSF55347">
    <property type="entry name" value="Glyceraldehyde-3-phosphate dehydrogenase-like, C-terminal domain"/>
    <property type="match status" value="1"/>
</dbReference>
<name>A0ABX8BYQ9_9ACTN</name>
<comment type="similarity">
    <text evidence="1">Belongs to the Gfo/Idh/MocA family.</text>
</comment>
<protein>
    <submittedName>
        <fullName evidence="5">Gfo/Idh/MocA family oxidoreductase</fullName>
    </submittedName>
</protein>
<dbReference type="Gene3D" id="3.30.360.10">
    <property type="entry name" value="Dihydrodipicolinate Reductase, domain 2"/>
    <property type="match status" value="1"/>
</dbReference>
<sequence>MSAPLRTGLVGLGVISRFYLEALRTAPGLDLVAVCDRDPRVLAAHPVGARGYTDHARMLDETGLDALVVTAPNDAHAPVCADALRRGVAVCVEKPLALDAVQGEALAGLARDRDTVLFTAFHRRYNSALARLRRDLAGRRVEELTVRYLELIEEHAGTDTWYLDPARCGGGCVADNGPNAFDLVEWLLGPAEAESARVTRDAAGTDRRAEVVLRAAGARARVLLDWSHPGERKDVEVRTADGAVLTADMLEGHPGFKDSLWHEYVGVLAEFERRVRGGVVEDPGGPSALRLVGDAYRLAEAAEPTREEAR</sequence>
<evidence type="ECO:0000259" key="4">
    <source>
        <dbReference type="Pfam" id="PF22725"/>
    </source>
</evidence>
<dbReference type="Proteomes" id="UP000678016">
    <property type="component" value="Chromosome"/>
</dbReference>
<dbReference type="InterPro" id="IPR036291">
    <property type="entry name" value="NAD(P)-bd_dom_sf"/>
</dbReference>
<dbReference type="InterPro" id="IPR051317">
    <property type="entry name" value="Gfo/Idh/MocA_oxidoreduct"/>
</dbReference>
<evidence type="ECO:0000256" key="2">
    <source>
        <dbReference type="ARBA" id="ARBA00023002"/>
    </source>
</evidence>
<evidence type="ECO:0000256" key="1">
    <source>
        <dbReference type="ARBA" id="ARBA00010928"/>
    </source>
</evidence>
<evidence type="ECO:0000313" key="6">
    <source>
        <dbReference type="Proteomes" id="UP000678016"/>
    </source>
</evidence>
<dbReference type="EMBL" id="CP074132">
    <property type="protein sequence ID" value="QUX27319.1"/>
    <property type="molecule type" value="Genomic_DNA"/>
</dbReference>
<feature type="domain" description="Gfo/Idh/MocA-like oxidoreductase N-terminal" evidence="3">
    <location>
        <begin position="5"/>
        <end position="120"/>
    </location>
</feature>
<dbReference type="SUPFAM" id="SSF51735">
    <property type="entry name" value="NAD(P)-binding Rossmann-fold domains"/>
    <property type="match status" value="1"/>
</dbReference>
<dbReference type="Gene3D" id="3.40.50.720">
    <property type="entry name" value="NAD(P)-binding Rossmann-like Domain"/>
    <property type="match status" value="1"/>
</dbReference>
<reference evidence="6" key="1">
    <citation type="submission" date="2021-05" db="EMBL/GenBank/DDBJ databases">
        <title>Direct Submission.</title>
        <authorList>
            <person name="Li K."/>
            <person name="Gao J."/>
        </authorList>
    </citation>
    <scope>NUCLEOTIDE SEQUENCE [LARGE SCALE GENOMIC DNA]</scope>
    <source>
        <strain evidence="6">HDS12</strain>
    </source>
</reference>
<keyword evidence="6" id="KW-1185">Reference proteome</keyword>
<proteinExistence type="inferred from homology"/>
<dbReference type="Pfam" id="PF01408">
    <property type="entry name" value="GFO_IDH_MocA"/>
    <property type="match status" value="1"/>
</dbReference>
<dbReference type="Pfam" id="PF22725">
    <property type="entry name" value="GFO_IDH_MocA_C3"/>
    <property type="match status" value="1"/>
</dbReference>
<gene>
    <name evidence="5" type="ORF">KGD83_18600</name>
</gene>
<dbReference type="PANTHER" id="PTHR43708">
    <property type="entry name" value="CONSERVED EXPRESSED OXIDOREDUCTASE (EUROFUNG)"/>
    <property type="match status" value="1"/>
</dbReference>
<evidence type="ECO:0000259" key="3">
    <source>
        <dbReference type="Pfam" id="PF01408"/>
    </source>
</evidence>
<dbReference type="InterPro" id="IPR055170">
    <property type="entry name" value="GFO_IDH_MocA-like_dom"/>
</dbReference>
<evidence type="ECO:0000313" key="5">
    <source>
        <dbReference type="EMBL" id="QUX27319.1"/>
    </source>
</evidence>
<dbReference type="PANTHER" id="PTHR43708:SF5">
    <property type="entry name" value="CONSERVED EXPRESSED OXIDOREDUCTASE (EUROFUNG)-RELATED"/>
    <property type="match status" value="1"/>
</dbReference>